<dbReference type="NCBIfam" id="TIGR00813">
    <property type="entry name" value="sss"/>
    <property type="match status" value="1"/>
</dbReference>
<dbReference type="InterPro" id="IPR038377">
    <property type="entry name" value="Na/Glc_symporter_sf"/>
</dbReference>
<feature type="transmembrane region" description="Helical" evidence="8">
    <location>
        <begin position="637"/>
        <end position="656"/>
    </location>
</feature>
<feature type="transmembrane region" description="Helical" evidence="8">
    <location>
        <begin position="254"/>
        <end position="272"/>
    </location>
</feature>
<feature type="transmembrane region" description="Helical" evidence="8">
    <location>
        <begin position="402"/>
        <end position="421"/>
    </location>
</feature>
<reference evidence="9" key="1">
    <citation type="submission" date="2023-05" db="EMBL/GenBank/DDBJ databases">
        <authorList>
            <person name="Wang S.S."/>
        </authorList>
    </citation>
    <scope>NUCLEOTIDE SEQUENCE</scope>
    <source>
        <strain evidence="9">SLC6</strain>
    </source>
</reference>
<dbReference type="EMBL" id="OQ971976">
    <property type="protein sequence ID" value="WLN44350.1"/>
    <property type="molecule type" value="mRNA"/>
</dbReference>
<organism evidence="9">
    <name type="scientific">Sinonovacula rivularis</name>
    <dbReference type="NCBI Taxonomy" id="489091"/>
    <lineage>
        <taxon>Eukaryota</taxon>
        <taxon>Metazoa</taxon>
        <taxon>Spiralia</taxon>
        <taxon>Lophotrochozoa</taxon>
        <taxon>Mollusca</taxon>
        <taxon>Bivalvia</taxon>
        <taxon>Autobranchia</taxon>
        <taxon>Heteroconchia</taxon>
        <taxon>Euheterodonta</taxon>
        <taxon>Imparidentia</taxon>
        <taxon>Neoheterodontei</taxon>
        <taxon>Cardiida</taxon>
        <taxon>Tellinoidea</taxon>
        <taxon>Solecurtidae</taxon>
        <taxon>Sinonovacula</taxon>
    </lineage>
</organism>
<comment type="similarity">
    <text evidence="2 6">Belongs to the sodium:solute symporter (SSF) (TC 2.A.21) family.</text>
</comment>
<evidence type="ECO:0000313" key="9">
    <source>
        <dbReference type="EMBL" id="WLN44350.1"/>
    </source>
</evidence>
<dbReference type="AlphaFoldDB" id="A0AA49X8H3"/>
<accession>A0AA49X8H3</accession>
<keyword evidence="5 8" id="KW-0472">Membrane</keyword>
<dbReference type="InterPro" id="IPR001734">
    <property type="entry name" value="Na/solute_symporter"/>
</dbReference>
<dbReference type="InterPro" id="IPR018212">
    <property type="entry name" value="Na/solute_symporter_CS"/>
</dbReference>
<feature type="region of interest" description="Disordered" evidence="7">
    <location>
        <begin position="554"/>
        <end position="579"/>
    </location>
</feature>
<dbReference type="Pfam" id="PF00474">
    <property type="entry name" value="SSF"/>
    <property type="match status" value="1"/>
</dbReference>
<keyword evidence="4 8" id="KW-1133">Transmembrane helix</keyword>
<dbReference type="PROSITE" id="PS00456">
    <property type="entry name" value="NA_SOLUT_SYMP_1"/>
    <property type="match status" value="1"/>
</dbReference>
<dbReference type="GO" id="GO:0005886">
    <property type="term" value="C:plasma membrane"/>
    <property type="evidence" value="ECO:0007669"/>
    <property type="project" value="TreeGrafter"/>
</dbReference>
<dbReference type="PROSITE" id="PS50283">
    <property type="entry name" value="NA_SOLUT_SYMP_3"/>
    <property type="match status" value="1"/>
</dbReference>
<dbReference type="Gene3D" id="1.20.1730.10">
    <property type="entry name" value="Sodium/glucose cotransporter"/>
    <property type="match status" value="1"/>
</dbReference>
<evidence type="ECO:0000256" key="1">
    <source>
        <dbReference type="ARBA" id="ARBA00004141"/>
    </source>
</evidence>
<feature type="transmembrane region" description="Helical" evidence="8">
    <location>
        <begin position="129"/>
        <end position="151"/>
    </location>
</feature>
<dbReference type="PANTHER" id="PTHR11819:SF195">
    <property type="entry name" value="SODIUM_GLUCOSE COTRANSPORTER 4"/>
    <property type="match status" value="1"/>
</dbReference>
<evidence type="ECO:0000256" key="8">
    <source>
        <dbReference type="SAM" id="Phobius"/>
    </source>
</evidence>
<evidence type="ECO:0000256" key="5">
    <source>
        <dbReference type="ARBA" id="ARBA00023136"/>
    </source>
</evidence>
<feature type="transmembrane region" description="Helical" evidence="8">
    <location>
        <begin position="65"/>
        <end position="83"/>
    </location>
</feature>
<feature type="transmembrane region" description="Helical" evidence="8">
    <location>
        <begin position="157"/>
        <end position="179"/>
    </location>
</feature>
<feature type="transmembrane region" description="Helical" evidence="8">
    <location>
        <begin position="433"/>
        <end position="457"/>
    </location>
</feature>
<evidence type="ECO:0000256" key="4">
    <source>
        <dbReference type="ARBA" id="ARBA00022989"/>
    </source>
</evidence>
<dbReference type="GO" id="GO:0005412">
    <property type="term" value="F:D-glucose:sodium symporter activity"/>
    <property type="evidence" value="ECO:0007669"/>
    <property type="project" value="TreeGrafter"/>
</dbReference>
<proteinExistence type="evidence at transcript level"/>
<feature type="transmembrane region" description="Helical" evidence="8">
    <location>
        <begin position="293"/>
        <end position="314"/>
    </location>
</feature>
<evidence type="ECO:0000256" key="3">
    <source>
        <dbReference type="ARBA" id="ARBA00022692"/>
    </source>
</evidence>
<feature type="transmembrane region" description="Helical" evidence="8">
    <location>
        <begin position="191"/>
        <end position="214"/>
    </location>
</feature>
<evidence type="ECO:0000256" key="2">
    <source>
        <dbReference type="ARBA" id="ARBA00006434"/>
    </source>
</evidence>
<feature type="transmembrane region" description="Helical" evidence="8">
    <location>
        <begin position="12"/>
        <end position="30"/>
    </location>
</feature>
<keyword evidence="3 8" id="KW-0812">Transmembrane</keyword>
<feature type="transmembrane region" description="Helical" evidence="8">
    <location>
        <begin position="89"/>
        <end position="108"/>
    </location>
</feature>
<evidence type="ECO:0000256" key="6">
    <source>
        <dbReference type="RuleBase" id="RU362091"/>
    </source>
</evidence>
<protein>
    <submittedName>
        <fullName evidence="9">AAT10</fullName>
    </submittedName>
</protein>
<name>A0AA49X8H3_9BIVA</name>
<comment type="subcellular location">
    <subcellularLocation>
        <location evidence="1">Membrane</location>
        <topology evidence="1">Multi-pass membrane protein</topology>
    </subcellularLocation>
</comment>
<feature type="transmembrane region" description="Helical" evidence="8">
    <location>
        <begin position="508"/>
        <end position="530"/>
    </location>
</feature>
<feature type="transmembrane region" description="Helical" evidence="8">
    <location>
        <begin position="361"/>
        <end position="390"/>
    </location>
</feature>
<sequence length="657" mass="72442">MVTDVLATGDYVALALYFALVMAVGLWSTFNQNRGSTEGYFLAGKNMHWWPVGASVYSSNVGAPMFIGLAGTAAASGIAVTIFEWHAVYIIISLGWLFVPVYVASGAYTMPEYLRMRFGGRRIRTHTAVLSLLVYILRNISGEIYCGAIFMQQILGWNIYMSVSLILIVVAVYTIIGGLRAVIFTDTLQTAVLFVGAFVVCGISINQVGGWFTLVTKYTQAATNYTLQNTSFYGCGMPRDDAFHIFRDPVTGDLPWTGATLGLTILALFVWCQDQLIVQRCLSAKNLAHAKGGTLLAATLKFASFPMFVIPGMISRILYTDEVACAEPEKCMEACNSPSGCSDIAYPLLVLRILPEGVRGLMLAGLMAGVMSTLTSVFNSASSIVTLDLWGQFRKSASQAELMVVGRLTVLVLVVISILWLPILQQQQGGLLWFYIASVCAYLTVPWCIAFLLGLLWKRTSEAGIFWGMMAGLLVGVVYMGLVFATPPPVCGSGEPDRRLSIVARVDFLHFSILNGIFCTVVMVVISLFTSPRTEEQLHRVTWWTRHDIQDPELTEDEDDTASADNIPPSLPGTSSPQTTTYLDIRNRSVLLRLKLFLYSWVCGIQQGQRRHVTAEEREIIRRKMTSIKQGKNVTRFLNAYAVFLCLAITFLFGFFG</sequence>
<dbReference type="PANTHER" id="PTHR11819">
    <property type="entry name" value="SOLUTE CARRIER FAMILY 5"/>
    <property type="match status" value="1"/>
</dbReference>
<evidence type="ECO:0000256" key="7">
    <source>
        <dbReference type="SAM" id="MobiDB-lite"/>
    </source>
</evidence>
<feature type="transmembrane region" description="Helical" evidence="8">
    <location>
        <begin position="464"/>
        <end position="488"/>
    </location>
</feature>